<keyword evidence="1" id="KW-0472">Membrane</keyword>
<evidence type="ECO:0000313" key="3">
    <source>
        <dbReference type="Proteomes" id="UP000037854"/>
    </source>
</evidence>
<proteinExistence type="predicted"/>
<gene>
    <name evidence="2" type="ORF">AFL42_05305</name>
</gene>
<dbReference type="EMBL" id="LGTK01000012">
    <property type="protein sequence ID" value="KPH76713.1"/>
    <property type="molecule type" value="Genomic_DNA"/>
</dbReference>
<evidence type="ECO:0000313" key="2">
    <source>
        <dbReference type="EMBL" id="KPH76713.1"/>
    </source>
</evidence>
<evidence type="ECO:0000256" key="1">
    <source>
        <dbReference type="SAM" id="Phobius"/>
    </source>
</evidence>
<dbReference type="Proteomes" id="UP000037854">
    <property type="component" value="Unassembled WGS sequence"/>
</dbReference>
<keyword evidence="1" id="KW-1133">Transmembrane helix</keyword>
<sequence>MLIFTLMGLTTVSAEETLSIEVLPQKELFNVGNMKPGDWAPRTATIKNNGEISFNYTTSVKPDNKSLKLYNELLLEVWSGNEELYNGKLSDFTGFPPRVLSPKESEKLEYVVRFPEHLGNDFQGLDAKFTIYYTAEGEADKGSDLETVTGVIDSGDGSGESILPNTATNMFTFLVIGLLLITVGSITGLLVLYNKKRKDLDKI</sequence>
<reference evidence="2 3" key="1">
    <citation type="submission" date="2015-07" db="EMBL/GenBank/DDBJ databases">
        <title>High-quality draft genome sequence of Oceanobacillus caeni HM6, a bacillus isolated from a human feces.</title>
        <authorList>
            <person name="Kumar J."/>
            <person name="Verma M.K."/>
            <person name="Pandey R."/>
            <person name="Bhambi M."/>
            <person name="Chauhan N."/>
        </authorList>
    </citation>
    <scope>NUCLEOTIDE SEQUENCE [LARGE SCALE GENOMIC DNA]</scope>
    <source>
        <strain evidence="2 3">HM6</strain>
    </source>
</reference>
<keyword evidence="3" id="KW-1185">Reference proteome</keyword>
<accession>A0ABR5ML89</accession>
<name>A0ABR5ML89_9BACI</name>
<keyword evidence="1" id="KW-0812">Transmembrane</keyword>
<organism evidence="2 3">
    <name type="scientific">Oceanobacillus caeni</name>
    <dbReference type="NCBI Taxonomy" id="405946"/>
    <lineage>
        <taxon>Bacteria</taxon>
        <taxon>Bacillati</taxon>
        <taxon>Bacillota</taxon>
        <taxon>Bacilli</taxon>
        <taxon>Bacillales</taxon>
        <taxon>Bacillaceae</taxon>
        <taxon>Oceanobacillus</taxon>
    </lineage>
</organism>
<protein>
    <recommendedName>
        <fullName evidence="4">Gram-positive cocci surface proteins LPxTG domain-containing protein</fullName>
    </recommendedName>
</protein>
<feature type="transmembrane region" description="Helical" evidence="1">
    <location>
        <begin position="170"/>
        <end position="193"/>
    </location>
</feature>
<comment type="caution">
    <text evidence="2">The sequence shown here is derived from an EMBL/GenBank/DDBJ whole genome shotgun (WGS) entry which is preliminary data.</text>
</comment>
<evidence type="ECO:0008006" key="4">
    <source>
        <dbReference type="Google" id="ProtNLM"/>
    </source>
</evidence>